<dbReference type="AlphaFoldDB" id="D8RDC9"/>
<dbReference type="OMA" id="MELFEWP"/>
<dbReference type="Pfam" id="PF07797">
    <property type="entry name" value="DUF1639"/>
    <property type="match status" value="1"/>
</dbReference>
<dbReference type="Proteomes" id="UP000001514">
    <property type="component" value="Unassembled WGS sequence"/>
</dbReference>
<evidence type="ECO:0000256" key="1">
    <source>
        <dbReference type="SAM" id="MobiDB-lite"/>
    </source>
</evidence>
<evidence type="ECO:0000313" key="2">
    <source>
        <dbReference type="EMBL" id="EFJ25046.1"/>
    </source>
</evidence>
<dbReference type="EMBL" id="GL377588">
    <property type="protein sequence ID" value="EFJ25046.1"/>
    <property type="molecule type" value="Genomic_DNA"/>
</dbReference>
<keyword evidence="4" id="KW-1185">Reference proteome</keyword>
<name>D8RDC9_SELML</name>
<reference evidence="3 4" key="1">
    <citation type="journal article" date="2011" name="Science">
        <title>The Selaginella genome identifies genetic changes associated with the evolution of vascular plants.</title>
        <authorList>
            <person name="Banks J.A."/>
            <person name="Nishiyama T."/>
            <person name="Hasebe M."/>
            <person name="Bowman J.L."/>
            <person name="Gribskov M."/>
            <person name="dePamphilis C."/>
            <person name="Albert V.A."/>
            <person name="Aono N."/>
            <person name="Aoyama T."/>
            <person name="Ambrose B.A."/>
            <person name="Ashton N.W."/>
            <person name="Axtell M.J."/>
            <person name="Barker E."/>
            <person name="Barker M.S."/>
            <person name="Bennetzen J.L."/>
            <person name="Bonawitz N.D."/>
            <person name="Chapple C."/>
            <person name="Cheng C."/>
            <person name="Correa L.G."/>
            <person name="Dacre M."/>
            <person name="DeBarry J."/>
            <person name="Dreyer I."/>
            <person name="Elias M."/>
            <person name="Engstrom E.M."/>
            <person name="Estelle M."/>
            <person name="Feng L."/>
            <person name="Finet C."/>
            <person name="Floyd S.K."/>
            <person name="Frommer W.B."/>
            <person name="Fujita T."/>
            <person name="Gramzow L."/>
            <person name="Gutensohn M."/>
            <person name="Harholt J."/>
            <person name="Hattori M."/>
            <person name="Heyl A."/>
            <person name="Hirai T."/>
            <person name="Hiwatashi Y."/>
            <person name="Ishikawa M."/>
            <person name="Iwata M."/>
            <person name="Karol K.G."/>
            <person name="Koehler B."/>
            <person name="Kolukisaoglu U."/>
            <person name="Kubo M."/>
            <person name="Kurata T."/>
            <person name="Lalonde S."/>
            <person name="Li K."/>
            <person name="Li Y."/>
            <person name="Litt A."/>
            <person name="Lyons E."/>
            <person name="Manning G."/>
            <person name="Maruyama T."/>
            <person name="Michael T.P."/>
            <person name="Mikami K."/>
            <person name="Miyazaki S."/>
            <person name="Morinaga S."/>
            <person name="Murata T."/>
            <person name="Mueller-Roeber B."/>
            <person name="Nelson D.R."/>
            <person name="Obara M."/>
            <person name="Oguri Y."/>
            <person name="Olmstead R.G."/>
            <person name="Onodera N."/>
            <person name="Petersen B.L."/>
            <person name="Pils B."/>
            <person name="Prigge M."/>
            <person name="Rensing S.A."/>
            <person name="Riano-Pachon D.M."/>
            <person name="Roberts A.W."/>
            <person name="Sato Y."/>
            <person name="Scheller H.V."/>
            <person name="Schulz B."/>
            <person name="Schulz C."/>
            <person name="Shakirov E.V."/>
            <person name="Shibagaki N."/>
            <person name="Shinohara N."/>
            <person name="Shippen D.E."/>
            <person name="Soerensen I."/>
            <person name="Sotooka R."/>
            <person name="Sugimoto N."/>
            <person name="Sugita M."/>
            <person name="Sumikawa N."/>
            <person name="Tanurdzic M."/>
            <person name="Theissen G."/>
            <person name="Ulvskov P."/>
            <person name="Wakazuki S."/>
            <person name="Weng J.K."/>
            <person name="Willats W.W."/>
            <person name="Wipf D."/>
            <person name="Wolf P.G."/>
            <person name="Yang L."/>
            <person name="Zimmer A.D."/>
            <person name="Zhu Q."/>
            <person name="Mitros T."/>
            <person name="Hellsten U."/>
            <person name="Loque D."/>
            <person name="Otillar R."/>
            <person name="Salamov A."/>
            <person name="Schmutz J."/>
            <person name="Shapiro H."/>
            <person name="Lindquist E."/>
            <person name="Lucas S."/>
            <person name="Rokhsar D."/>
            <person name="Grigoriev I.V."/>
        </authorList>
    </citation>
    <scope>NUCLEOTIDE SEQUENCE [LARGE SCALE GENOMIC DNA]</scope>
</reference>
<dbReference type="HOGENOM" id="CLU_2473227_0_0_1"/>
<accession>D8RDC9</accession>
<evidence type="ECO:0000313" key="3">
    <source>
        <dbReference type="EMBL" id="EFJ29998.1"/>
    </source>
</evidence>
<dbReference type="Gramene" id="EFJ29998">
    <property type="protein sequence ID" value="EFJ29998"/>
    <property type="gene ID" value="SELMODRAFT_90187"/>
</dbReference>
<sequence length="88" mass="10471">MELFEWPKFLISLSRKEKEDDFLAIKGSKLPQRPKRRTKHVEKTLHYCSPGMWLCDLTRERYEVREKKSMKKKPRGLKAMGSVDSESD</sequence>
<feature type="region of interest" description="Disordered" evidence="1">
    <location>
        <begin position="66"/>
        <end position="88"/>
    </location>
</feature>
<proteinExistence type="predicted"/>
<dbReference type="EMBL" id="GL377576">
    <property type="protein sequence ID" value="EFJ29998.1"/>
    <property type="molecule type" value="Genomic_DNA"/>
</dbReference>
<dbReference type="InParanoid" id="D8RDC9"/>
<dbReference type="OrthoDB" id="2018605at2759"/>
<dbReference type="PANTHER" id="PTHR33130">
    <property type="entry name" value="PUTATIVE (DUF1639)-RELATED"/>
    <property type="match status" value="1"/>
</dbReference>
<dbReference type="InterPro" id="IPR012438">
    <property type="entry name" value="DUF1639"/>
</dbReference>
<evidence type="ECO:0000313" key="4">
    <source>
        <dbReference type="Proteomes" id="UP000001514"/>
    </source>
</evidence>
<gene>
    <name evidence="2" type="ORF">SELMODRAFT_100456</name>
    <name evidence="3" type="ORF">SELMODRAFT_90187</name>
</gene>
<dbReference type="KEGG" id="smo:SELMODRAFT_90187"/>
<dbReference type="eggNOG" id="ENOG502QRS0">
    <property type="taxonomic scope" value="Eukaryota"/>
</dbReference>
<dbReference type="PANTHER" id="PTHR33130:SF33">
    <property type="entry name" value="PUTATIVE (DUF1639)-RELATED"/>
    <property type="match status" value="1"/>
</dbReference>
<protein>
    <submittedName>
        <fullName evidence="3">Uncharacterized protein</fullName>
    </submittedName>
</protein>
<dbReference type="Gramene" id="EFJ25046">
    <property type="protein sequence ID" value="EFJ25046"/>
    <property type="gene ID" value="SELMODRAFT_100456"/>
</dbReference>
<dbReference type="KEGG" id="smo:SELMODRAFT_100456"/>
<organism evidence="4">
    <name type="scientific">Selaginella moellendorffii</name>
    <name type="common">Spikemoss</name>
    <dbReference type="NCBI Taxonomy" id="88036"/>
    <lineage>
        <taxon>Eukaryota</taxon>
        <taxon>Viridiplantae</taxon>
        <taxon>Streptophyta</taxon>
        <taxon>Embryophyta</taxon>
        <taxon>Tracheophyta</taxon>
        <taxon>Lycopodiopsida</taxon>
        <taxon>Selaginellales</taxon>
        <taxon>Selaginellaceae</taxon>
        <taxon>Selaginella</taxon>
    </lineage>
</organism>